<feature type="domain" description="Knr4/Smi1-like" evidence="1">
    <location>
        <begin position="9"/>
        <end position="135"/>
    </location>
</feature>
<accession>A0ABY8LA32</accession>
<sequence length="141" mass="16291">MQKKQNVQAITLDELNTFQISLGKTLPEDYRQHMLLYNGGSVINKKIEHKNYPENPSTGLNYLLPIKYGYDTIEHTINDISEYLPSGYLPIGLNMAGGYVIISLNNDTTYGRIKEWYPDDELNDMSESFTQYLEDMVERID</sequence>
<organism evidence="2 3">
    <name type="scientific">Tenacibaculum tangerinum</name>
    <dbReference type="NCBI Taxonomy" id="3038772"/>
    <lineage>
        <taxon>Bacteria</taxon>
        <taxon>Pseudomonadati</taxon>
        <taxon>Bacteroidota</taxon>
        <taxon>Flavobacteriia</taxon>
        <taxon>Flavobacteriales</taxon>
        <taxon>Flavobacteriaceae</taxon>
        <taxon>Tenacibaculum</taxon>
    </lineage>
</organism>
<keyword evidence="3" id="KW-1185">Reference proteome</keyword>
<dbReference type="RefSeq" id="WP_279652968.1">
    <property type="nucleotide sequence ID" value="NZ_CP122539.1"/>
</dbReference>
<dbReference type="Pfam" id="PF09346">
    <property type="entry name" value="SMI1_KNR4"/>
    <property type="match status" value="1"/>
</dbReference>
<dbReference type="SUPFAM" id="SSF160631">
    <property type="entry name" value="SMI1/KNR4-like"/>
    <property type="match status" value="1"/>
</dbReference>
<dbReference type="EMBL" id="CP122539">
    <property type="protein sequence ID" value="WGH77115.1"/>
    <property type="molecule type" value="Genomic_DNA"/>
</dbReference>
<reference evidence="2 3" key="1">
    <citation type="submission" date="2023-04" db="EMBL/GenBank/DDBJ databases">
        <title>Tenacibaculum tangerinum sp. nov., isolated from sea tidal flat of South Korea.</title>
        <authorList>
            <person name="Lee S.H."/>
            <person name="Kim J.-J."/>
        </authorList>
    </citation>
    <scope>NUCLEOTIDE SEQUENCE [LARGE SCALE GENOMIC DNA]</scope>
    <source>
        <strain evidence="2 3">GRR-S3-23</strain>
    </source>
</reference>
<dbReference type="Gene3D" id="3.40.1580.10">
    <property type="entry name" value="SMI1/KNR4-like"/>
    <property type="match status" value="1"/>
</dbReference>
<dbReference type="InterPro" id="IPR018958">
    <property type="entry name" value="Knr4/Smi1-like_dom"/>
</dbReference>
<protein>
    <submittedName>
        <fullName evidence="2">SMI1/KNR4 family protein</fullName>
    </submittedName>
</protein>
<evidence type="ECO:0000313" key="2">
    <source>
        <dbReference type="EMBL" id="WGH77115.1"/>
    </source>
</evidence>
<evidence type="ECO:0000313" key="3">
    <source>
        <dbReference type="Proteomes" id="UP001232001"/>
    </source>
</evidence>
<dbReference type="InterPro" id="IPR037883">
    <property type="entry name" value="Knr4/Smi1-like_sf"/>
</dbReference>
<evidence type="ECO:0000259" key="1">
    <source>
        <dbReference type="SMART" id="SM00860"/>
    </source>
</evidence>
<dbReference type="Proteomes" id="UP001232001">
    <property type="component" value="Chromosome"/>
</dbReference>
<dbReference type="SMART" id="SM00860">
    <property type="entry name" value="SMI1_KNR4"/>
    <property type="match status" value="1"/>
</dbReference>
<proteinExistence type="predicted"/>
<gene>
    <name evidence="2" type="ORF">P8625_13665</name>
</gene>
<name>A0ABY8LA32_9FLAO</name>